<sequence length="175" mass="18657">MSIDVADTDRGYVLCVGLPLEACSEVARLMGNQAVVVAAADTDGARALLGGDRVEWSHAGVAAAPPDPPPRKPSRVGALQRGPLRVDLGTREVTIAGRRVHLSTREFDLLVALASEMDRVWSFAELTVHVWHTGYLGDPDTVTSAVKRLRKRLAAVGGLEVASVRGIGYRLLVPS</sequence>
<name>C5BXZ4_BEUC1</name>
<organism evidence="4 5">
    <name type="scientific">Beutenbergia cavernae (strain ATCC BAA-8 / DSM 12333 / CCUG 43141 / JCM 11478 / NBRC 16432 / NCIMB 13614 / HKI 0122)</name>
    <dbReference type="NCBI Taxonomy" id="471853"/>
    <lineage>
        <taxon>Bacteria</taxon>
        <taxon>Bacillati</taxon>
        <taxon>Actinomycetota</taxon>
        <taxon>Actinomycetes</taxon>
        <taxon>Micrococcales</taxon>
        <taxon>Beutenbergiaceae</taxon>
        <taxon>Beutenbergia</taxon>
    </lineage>
</organism>
<accession>C5BXZ4</accession>
<dbReference type="SUPFAM" id="SSF46894">
    <property type="entry name" value="C-terminal effector domain of the bipartite response regulators"/>
    <property type="match status" value="1"/>
</dbReference>
<dbReference type="eggNOG" id="COG0745">
    <property type="taxonomic scope" value="Bacteria"/>
</dbReference>
<dbReference type="Pfam" id="PF00486">
    <property type="entry name" value="Trans_reg_C"/>
    <property type="match status" value="1"/>
</dbReference>
<dbReference type="SMART" id="SM00862">
    <property type="entry name" value="Trans_reg_C"/>
    <property type="match status" value="1"/>
</dbReference>
<evidence type="ECO:0000313" key="5">
    <source>
        <dbReference type="Proteomes" id="UP000007962"/>
    </source>
</evidence>
<reference evidence="4 5" key="1">
    <citation type="journal article" date="2009" name="Stand. Genomic Sci.">
        <title>Complete genome sequence of Beutenbergia cavernae type strain (HKI 0122).</title>
        <authorList>
            <person name="Land M."/>
            <person name="Pukall R."/>
            <person name="Abt B."/>
            <person name="Goker M."/>
            <person name="Rohde M."/>
            <person name="Glavina Del Rio T."/>
            <person name="Tice H."/>
            <person name="Copeland A."/>
            <person name="Cheng J.F."/>
            <person name="Lucas S."/>
            <person name="Chen F."/>
            <person name="Nolan M."/>
            <person name="Bruce D."/>
            <person name="Goodwin L."/>
            <person name="Pitluck S."/>
            <person name="Ivanova N."/>
            <person name="Mavromatis K."/>
            <person name="Ovchinnikova G."/>
            <person name="Pati A."/>
            <person name="Chen A."/>
            <person name="Palaniappan K."/>
            <person name="Hauser L."/>
            <person name="Chang Y.J."/>
            <person name="Jefferies C.C."/>
            <person name="Saunders E."/>
            <person name="Brettin T."/>
            <person name="Detter J.C."/>
            <person name="Han C."/>
            <person name="Chain P."/>
            <person name="Bristow J."/>
            <person name="Eisen J.A."/>
            <person name="Markowitz V."/>
            <person name="Hugenholtz P."/>
            <person name="Kyrpides N.C."/>
            <person name="Klenk H.P."/>
            <person name="Lapidus A."/>
        </authorList>
    </citation>
    <scope>NUCLEOTIDE SEQUENCE [LARGE SCALE GENOMIC DNA]</scope>
    <source>
        <strain evidence="5">ATCC BAA-8 / DSM 12333 / NBRC 16432</strain>
    </source>
</reference>
<feature type="domain" description="OmpR/PhoB-type" evidence="3">
    <location>
        <begin position="76"/>
        <end position="173"/>
    </location>
</feature>
<dbReference type="CDD" id="cd00383">
    <property type="entry name" value="trans_reg_C"/>
    <property type="match status" value="1"/>
</dbReference>
<dbReference type="GO" id="GO:0006355">
    <property type="term" value="P:regulation of DNA-templated transcription"/>
    <property type="evidence" value="ECO:0007669"/>
    <property type="project" value="InterPro"/>
</dbReference>
<dbReference type="InterPro" id="IPR016032">
    <property type="entry name" value="Sig_transdc_resp-reg_C-effctor"/>
</dbReference>
<dbReference type="InterPro" id="IPR036388">
    <property type="entry name" value="WH-like_DNA-bd_sf"/>
</dbReference>
<dbReference type="HOGENOM" id="CLU_1529680_0_0_11"/>
<evidence type="ECO:0000259" key="3">
    <source>
        <dbReference type="PROSITE" id="PS51755"/>
    </source>
</evidence>
<dbReference type="GO" id="GO:0000160">
    <property type="term" value="P:phosphorelay signal transduction system"/>
    <property type="evidence" value="ECO:0007669"/>
    <property type="project" value="InterPro"/>
</dbReference>
<keyword evidence="5" id="KW-1185">Reference proteome</keyword>
<dbReference type="OrthoDB" id="3691954at2"/>
<dbReference type="PROSITE" id="PS51755">
    <property type="entry name" value="OMPR_PHOB"/>
    <property type="match status" value="1"/>
</dbReference>
<dbReference type="GO" id="GO:0003677">
    <property type="term" value="F:DNA binding"/>
    <property type="evidence" value="ECO:0007669"/>
    <property type="project" value="UniProtKB-UniRule"/>
</dbReference>
<evidence type="ECO:0000256" key="1">
    <source>
        <dbReference type="ARBA" id="ARBA00023125"/>
    </source>
</evidence>
<protein>
    <submittedName>
        <fullName evidence="4">Putative two component transcriptional regulator, winged helix family</fullName>
    </submittedName>
</protein>
<proteinExistence type="predicted"/>
<dbReference type="Proteomes" id="UP000007962">
    <property type="component" value="Chromosome"/>
</dbReference>
<dbReference type="AlphaFoldDB" id="C5BXZ4"/>
<dbReference type="InterPro" id="IPR001867">
    <property type="entry name" value="OmpR/PhoB-type_DNA-bd"/>
</dbReference>
<dbReference type="KEGG" id="bcv:Bcav_0626"/>
<dbReference type="EMBL" id="CP001618">
    <property type="protein sequence ID" value="ACQ78888.1"/>
    <property type="molecule type" value="Genomic_DNA"/>
</dbReference>
<feature type="DNA-binding region" description="OmpR/PhoB-type" evidence="2">
    <location>
        <begin position="76"/>
        <end position="173"/>
    </location>
</feature>
<keyword evidence="1 2" id="KW-0238">DNA-binding</keyword>
<dbReference type="STRING" id="471853.Bcav_0626"/>
<evidence type="ECO:0000256" key="2">
    <source>
        <dbReference type="PROSITE-ProRule" id="PRU01091"/>
    </source>
</evidence>
<evidence type="ECO:0000313" key="4">
    <source>
        <dbReference type="EMBL" id="ACQ78888.1"/>
    </source>
</evidence>
<dbReference type="Gene3D" id="1.10.10.10">
    <property type="entry name" value="Winged helix-like DNA-binding domain superfamily/Winged helix DNA-binding domain"/>
    <property type="match status" value="1"/>
</dbReference>
<gene>
    <name evidence="4" type="ordered locus">Bcav_0626</name>
</gene>